<dbReference type="Proteomes" id="UP000035301">
    <property type="component" value="Unassembled WGS sequence"/>
</dbReference>
<dbReference type="PRINTS" id="PR00508">
    <property type="entry name" value="S21N4MTFRASE"/>
</dbReference>
<dbReference type="OrthoDB" id="38200at2157"/>
<evidence type="ECO:0000259" key="5">
    <source>
        <dbReference type="Pfam" id="PF01555"/>
    </source>
</evidence>
<proteinExistence type="inferred from homology"/>
<comment type="catalytic activity">
    <reaction evidence="4">
        <text>a 2'-deoxycytidine in DNA + S-adenosyl-L-methionine = an N(4)-methyl-2'-deoxycytidine in DNA + S-adenosyl-L-homocysteine + H(+)</text>
        <dbReference type="Rhea" id="RHEA:16857"/>
        <dbReference type="Rhea" id="RHEA-COMP:11369"/>
        <dbReference type="Rhea" id="RHEA-COMP:13674"/>
        <dbReference type="ChEBI" id="CHEBI:15378"/>
        <dbReference type="ChEBI" id="CHEBI:57856"/>
        <dbReference type="ChEBI" id="CHEBI:59789"/>
        <dbReference type="ChEBI" id="CHEBI:85452"/>
        <dbReference type="ChEBI" id="CHEBI:137933"/>
        <dbReference type="EC" id="2.1.1.113"/>
    </reaction>
</comment>
<dbReference type="GO" id="GO:0032259">
    <property type="term" value="P:methylation"/>
    <property type="evidence" value="ECO:0007669"/>
    <property type="project" value="UniProtKB-KW"/>
</dbReference>
<dbReference type="GO" id="GO:0009307">
    <property type="term" value="P:DNA restriction-modification system"/>
    <property type="evidence" value="ECO:0007669"/>
    <property type="project" value="UniProtKB-KW"/>
</dbReference>
<keyword evidence="4" id="KW-0949">S-adenosyl-L-methionine</keyword>
<organism evidence="6 7">
    <name type="scientific">Methanoculleus sediminis</name>
    <dbReference type="NCBI Taxonomy" id="1550566"/>
    <lineage>
        <taxon>Archaea</taxon>
        <taxon>Methanobacteriati</taxon>
        <taxon>Methanobacteriota</taxon>
        <taxon>Stenosarchaea group</taxon>
        <taxon>Methanomicrobia</taxon>
        <taxon>Methanomicrobiales</taxon>
        <taxon>Methanomicrobiaceae</taxon>
        <taxon>Methanoculleus</taxon>
    </lineage>
</organism>
<dbReference type="REBASE" id="148933">
    <property type="entry name" value="M.MseS3FaORF1620P"/>
</dbReference>
<keyword evidence="2 4" id="KW-0489">Methyltransferase</keyword>
<dbReference type="InterPro" id="IPR002052">
    <property type="entry name" value="DNA_methylase_N6_adenine_CS"/>
</dbReference>
<evidence type="ECO:0000256" key="1">
    <source>
        <dbReference type="ARBA" id="ARBA00006594"/>
    </source>
</evidence>
<dbReference type="InterPro" id="IPR029063">
    <property type="entry name" value="SAM-dependent_MTases_sf"/>
</dbReference>
<evidence type="ECO:0000256" key="4">
    <source>
        <dbReference type="RuleBase" id="RU362026"/>
    </source>
</evidence>
<dbReference type="EMBL" id="JXOJ01000001">
    <property type="protein sequence ID" value="KLK89167.1"/>
    <property type="molecule type" value="Genomic_DNA"/>
</dbReference>
<dbReference type="GO" id="GO:0015667">
    <property type="term" value="F:site-specific DNA-methyltransferase (cytosine-N4-specific) activity"/>
    <property type="evidence" value="ECO:0007669"/>
    <property type="project" value="UniProtKB-EC"/>
</dbReference>
<comment type="similarity">
    <text evidence="1 4">Belongs to the N(4)/N(6)-methyltransferase family.</text>
</comment>
<dbReference type="AlphaFoldDB" id="A0A0H1R983"/>
<dbReference type="STRING" id="1550566.SZ63_01620"/>
<dbReference type="GO" id="GO:0008170">
    <property type="term" value="F:N-methyltransferase activity"/>
    <property type="evidence" value="ECO:0007669"/>
    <property type="project" value="InterPro"/>
</dbReference>
<dbReference type="RefSeq" id="WP_048180037.1">
    <property type="nucleotide sequence ID" value="NZ_JXOJ01000001.1"/>
</dbReference>
<evidence type="ECO:0000313" key="6">
    <source>
        <dbReference type="EMBL" id="KLK89167.1"/>
    </source>
</evidence>
<keyword evidence="7" id="KW-1185">Reference proteome</keyword>
<dbReference type="PROSITE" id="PS00092">
    <property type="entry name" value="N6_MTASE"/>
    <property type="match status" value="1"/>
</dbReference>
<dbReference type="SUPFAM" id="SSF53335">
    <property type="entry name" value="S-adenosyl-L-methionine-dependent methyltransferases"/>
    <property type="match status" value="1"/>
</dbReference>
<comment type="caution">
    <text evidence="6">The sequence shown here is derived from an EMBL/GenBank/DDBJ whole genome shotgun (WGS) entry which is preliminary data.</text>
</comment>
<dbReference type="InterPro" id="IPR001091">
    <property type="entry name" value="RM_Methyltransferase"/>
</dbReference>
<keyword evidence="3" id="KW-0808">Transferase</keyword>
<dbReference type="InterPro" id="IPR002941">
    <property type="entry name" value="DNA_methylase_N4/N6"/>
</dbReference>
<protein>
    <recommendedName>
        <fullName evidence="4">Type II methyltransferase</fullName>
        <ecNumber evidence="4">2.1.1.113</ecNumber>
    </recommendedName>
    <alternativeName>
        <fullName evidence="4">N-4 cytosine-specific methyltransferase</fullName>
    </alternativeName>
</protein>
<gene>
    <name evidence="6" type="ORF">SZ63_01620</name>
</gene>
<dbReference type="PATRIC" id="fig|1550566.3.peg.342"/>
<name>A0A0H1R983_9EURY</name>
<evidence type="ECO:0000313" key="7">
    <source>
        <dbReference type="Proteomes" id="UP000035301"/>
    </source>
</evidence>
<dbReference type="Gene3D" id="3.40.50.150">
    <property type="entry name" value="Vaccinia Virus protein VP39"/>
    <property type="match status" value="1"/>
</dbReference>
<reference evidence="6 7" key="1">
    <citation type="journal article" date="2015" name="Int. J. Syst. Evol. Microbiol.">
        <title>Methanoculleus sediminis sp. nov., a methanogen from sediments near a submarine mud volcano.</title>
        <authorList>
            <person name="Chen S.C."/>
            <person name="Chen M.F."/>
            <person name="Lai M.C."/>
            <person name="Weng C.Y."/>
            <person name="Wu S.Y."/>
            <person name="Lin S."/>
            <person name="Yang T.F."/>
            <person name="Chen P.C."/>
        </authorList>
    </citation>
    <scope>NUCLEOTIDE SEQUENCE [LARGE SCALE GENOMIC DNA]</scope>
    <source>
        <strain evidence="6 7">S3Fa</strain>
    </source>
</reference>
<evidence type="ECO:0000256" key="2">
    <source>
        <dbReference type="ARBA" id="ARBA00022603"/>
    </source>
</evidence>
<feature type="domain" description="DNA methylase N-4/N-6" evidence="5">
    <location>
        <begin position="29"/>
        <end position="244"/>
    </location>
</feature>
<dbReference type="GO" id="GO:0003677">
    <property type="term" value="F:DNA binding"/>
    <property type="evidence" value="ECO:0007669"/>
    <property type="project" value="InterPro"/>
</dbReference>
<sequence>MRSEEINGNAFYNGDCIAGARAHIPDDSVDLIVTDPPYGINGDRLHQHYNRDEAFVVDGYIEVPASAYGEFSQRWIREAERILRPGGSIYIVSGYTNLYHILHALRGTHLREVNHIIWRYTFGVYTTRKYVSSHYHILFYEKPGGERTFNLESRYGTGERGPDNGSLNYRDREDVWCINREYKPGQAKNKNELPTELLVKMIQYSSSEGDLVCDMFLGGFTTAKVAVGLNRRATGFEVSKQVFDLKIAQLRDIRPGCLLPTLRKPETGEPTNRGRTWTDGDREFLVSRFAALIESGKTKRRAVEILGSELGRGRWAIEKMLKKRPD</sequence>
<dbReference type="Pfam" id="PF01555">
    <property type="entry name" value="N6_N4_Mtase"/>
    <property type="match status" value="1"/>
</dbReference>
<accession>A0A0H1R983</accession>
<evidence type="ECO:0000256" key="3">
    <source>
        <dbReference type="ARBA" id="ARBA00022679"/>
    </source>
</evidence>
<keyword evidence="4" id="KW-0680">Restriction system</keyword>
<dbReference type="EC" id="2.1.1.113" evidence="4"/>